<evidence type="ECO:0000256" key="2">
    <source>
        <dbReference type="ARBA" id="ARBA00006906"/>
    </source>
</evidence>
<dbReference type="GO" id="GO:0016829">
    <property type="term" value="F:lyase activity"/>
    <property type="evidence" value="ECO:0007669"/>
    <property type="project" value="UniProtKB-KW"/>
</dbReference>
<dbReference type="InterPro" id="IPR013785">
    <property type="entry name" value="Aldolase_TIM"/>
</dbReference>
<keyword evidence="5" id="KW-0119">Carbohydrate metabolism</keyword>
<evidence type="ECO:0000256" key="3">
    <source>
        <dbReference type="ARBA" id="ARBA00011233"/>
    </source>
</evidence>
<dbReference type="PANTHER" id="PTHR30246">
    <property type="entry name" value="2-KETO-3-DEOXY-6-PHOSPHOGLUCONATE ALDOLASE"/>
    <property type="match status" value="1"/>
</dbReference>
<dbReference type="Gene3D" id="3.20.20.70">
    <property type="entry name" value="Aldolase class I"/>
    <property type="match status" value="1"/>
</dbReference>
<reference evidence="6" key="1">
    <citation type="submission" date="2021-02" db="EMBL/GenBank/DDBJ databases">
        <title>Natronogracilivirga saccharolytica gen. nov. sp. nov. a new anaerobic, haloalkiliphilic carbohydrate-fermenting bacterium from soda lake and proposing of Cyclonatronumiaceae fam. nov. in the phylum Balneolaeota.</title>
        <authorList>
            <person name="Zhilina T.N."/>
            <person name="Sorokin D.Y."/>
            <person name="Zavarzina D.G."/>
            <person name="Toshchakov S.V."/>
            <person name="Kublanov I.V."/>
        </authorList>
    </citation>
    <scope>NUCLEOTIDE SEQUENCE</scope>
    <source>
        <strain evidence="6">Z-1702</strain>
    </source>
</reference>
<evidence type="ECO:0000256" key="1">
    <source>
        <dbReference type="ARBA" id="ARBA00004761"/>
    </source>
</evidence>
<comment type="subunit">
    <text evidence="3">Homotrimer.</text>
</comment>
<dbReference type="CDD" id="cd00452">
    <property type="entry name" value="KDPG_aldolase"/>
    <property type="match status" value="1"/>
</dbReference>
<dbReference type="NCBIfam" id="TIGR01182">
    <property type="entry name" value="eda"/>
    <property type="match status" value="1"/>
</dbReference>
<dbReference type="EMBL" id="JAFIDN010000016">
    <property type="protein sequence ID" value="MBP3193888.1"/>
    <property type="molecule type" value="Genomic_DNA"/>
</dbReference>
<organism evidence="6 7">
    <name type="scientific">Natronogracilivirga saccharolytica</name>
    <dbReference type="NCBI Taxonomy" id="2812953"/>
    <lineage>
        <taxon>Bacteria</taxon>
        <taxon>Pseudomonadati</taxon>
        <taxon>Balneolota</taxon>
        <taxon>Balneolia</taxon>
        <taxon>Balneolales</taxon>
        <taxon>Cyclonatronaceae</taxon>
        <taxon>Natronogracilivirga</taxon>
    </lineage>
</organism>
<evidence type="ECO:0000256" key="5">
    <source>
        <dbReference type="ARBA" id="ARBA00023277"/>
    </source>
</evidence>
<accession>A0A8J7S8F7</accession>
<dbReference type="RefSeq" id="WP_210513348.1">
    <property type="nucleotide sequence ID" value="NZ_JAFIDN010000016.1"/>
</dbReference>
<dbReference type="AlphaFoldDB" id="A0A8J7S8F7"/>
<comment type="pathway">
    <text evidence="1">Carbohydrate acid metabolism.</text>
</comment>
<evidence type="ECO:0000313" key="7">
    <source>
        <dbReference type="Proteomes" id="UP000673975"/>
    </source>
</evidence>
<comment type="caution">
    <text evidence="6">The sequence shown here is derived from an EMBL/GenBank/DDBJ whole genome shotgun (WGS) entry which is preliminary data.</text>
</comment>
<keyword evidence="4" id="KW-0456">Lyase</keyword>
<proteinExistence type="inferred from homology"/>
<dbReference type="InterPro" id="IPR000887">
    <property type="entry name" value="Aldlse_KDPG_KHG"/>
</dbReference>
<dbReference type="SUPFAM" id="SSF51569">
    <property type="entry name" value="Aldolase"/>
    <property type="match status" value="1"/>
</dbReference>
<dbReference type="Proteomes" id="UP000673975">
    <property type="component" value="Unassembled WGS sequence"/>
</dbReference>
<keyword evidence="7" id="KW-1185">Reference proteome</keyword>
<sequence length="215" mass="22990">MNRKEVIEQIEQDKLIAVVRLDDPADLDSTVDSLLKGGVRIIEATMTIPKLLDYVPSLVNRVGGDMVFGIGSVLNEDMARSVIESGASFVVSPIMRKGIIEVAQDYNTAVSVGAYTPTEIQTAWEAGSDFVKVFPADTLGPSYIKGVRAPMPHLKLLPTGGVNVDNVDQWLDAGATALGVGSALVNTKAVRNGRFDVVRENARAFSNAVNKYIGG</sequence>
<protein>
    <submittedName>
        <fullName evidence="6">Bifunctional 4-hydroxy-2-oxoglutarate aldolase/2-dehydro-3-deoxy-phosphogluconate aldolase</fullName>
    </submittedName>
</protein>
<evidence type="ECO:0000256" key="4">
    <source>
        <dbReference type="ARBA" id="ARBA00023239"/>
    </source>
</evidence>
<name>A0A8J7S8F7_9BACT</name>
<dbReference type="Pfam" id="PF01081">
    <property type="entry name" value="Aldolase"/>
    <property type="match status" value="1"/>
</dbReference>
<comment type="similarity">
    <text evidence="2">Belongs to the KHG/KDPG aldolase family.</text>
</comment>
<gene>
    <name evidence="6" type="ORF">NATSA_14520</name>
</gene>
<dbReference type="PANTHER" id="PTHR30246:SF1">
    <property type="entry name" value="2-DEHYDRO-3-DEOXY-6-PHOSPHOGALACTONATE ALDOLASE-RELATED"/>
    <property type="match status" value="1"/>
</dbReference>
<evidence type="ECO:0000313" key="6">
    <source>
        <dbReference type="EMBL" id="MBP3193888.1"/>
    </source>
</evidence>